<accession>A0A6C0CSN2</accession>
<dbReference type="AlphaFoldDB" id="A0A6C0CSN2"/>
<name>A0A6C0CSN2_9ZZZZ</name>
<reference evidence="1" key="1">
    <citation type="journal article" date="2020" name="Nature">
        <title>Giant virus diversity and host interactions through global metagenomics.</title>
        <authorList>
            <person name="Schulz F."/>
            <person name="Roux S."/>
            <person name="Paez-Espino D."/>
            <person name="Jungbluth S."/>
            <person name="Walsh D.A."/>
            <person name="Denef V.J."/>
            <person name="McMahon K.D."/>
            <person name="Konstantinidis K.T."/>
            <person name="Eloe-Fadrosh E.A."/>
            <person name="Kyrpides N.C."/>
            <person name="Woyke T."/>
        </authorList>
    </citation>
    <scope>NUCLEOTIDE SEQUENCE</scope>
    <source>
        <strain evidence="1">GVMAG-M-3300021962-46</strain>
    </source>
</reference>
<proteinExistence type="predicted"/>
<sequence>MLASIGYHYDKPHSTYGVLKNFKNFYPNSTSIIINDGGSVHLKEIANIFQAEYIESRNLGVGNHLDDIEVMIEWIERYFKAIEHVKEPYFINLEDDILITRPLTFTHLEGEIIGLNENARLPEKVTSYLKQFHSDIQDMRAIYSATGGCIFRTDFFKNIAQEDWKKEIYKYAELSKRFSKTEQSWYHNDCCVSFLCLRYGGKIVQNPEYCDLNVHYFNENAAIYHHHHRFSTNHISPYQ</sequence>
<dbReference type="EMBL" id="MN739479">
    <property type="protein sequence ID" value="QHT07152.1"/>
    <property type="molecule type" value="Genomic_DNA"/>
</dbReference>
<organism evidence="1">
    <name type="scientific">viral metagenome</name>
    <dbReference type="NCBI Taxonomy" id="1070528"/>
    <lineage>
        <taxon>unclassified sequences</taxon>
        <taxon>metagenomes</taxon>
        <taxon>organismal metagenomes</taxon>
    </lineage>
</organism>
<protein>
    <recommendedName>
        <fullName evidence="2">Glycosyltransferase</fullName>
    </recommendedName>
</protein>
<evidence type="ECO:0000313" key="1">
    <source>
        <dbReference type="EMBL" id="QHT07152.1"/>
    </source>
</evidence>
<evidence type="ECO:0008006" key="2">
    <source>
        <dbReference type="Google" id="ProtNLM"/>
    </source>
</evidence>